<comment type="caution">
    <text evidence="3">The sequence shown here is derived from an EMBL/GenBank/DDBJ whole genome shotgun (WGS) entry which is preliminary data.</text>
</comment>
<accession>A0AA41QC34</accession>
<evidence type="ECO:0000313" key="3">
    <source>
        <dbReference type="EMBL" id="MCF4120708.1"/>
    </source>
</evidence>
<name>A0AA41QC34_9MICO</name>
<gene>
    <name evidence="3" type="ORF">L1785_06935</name>
</gene>
<keyword evidence="4" id="KW-1185">Reference proteome</keyword>
<evidence type="ECO:0000256" key="2">
    <source>
        <dbReference type="SAM" id="SignalP"/>
    </source>
</evidence>
<evidence type="ECO:0000313" key="4">
    <source>
        <dbReference type="Proteomes" id="UP001165405"/>
    </source>
</evidence>
<evidence type="ECO:0000256" key="1">
    <source>
        <dbReference type="SAM" id="MobiDB-lite"/>
    </source>
</evidence>
<feature type="chain" id="PRO_5041351847" evidence="2">
    <location>
        <begin position="26"/>
        <end position="264"/>
    </location>
</feature>
<dbReference type="Proteomes" id="UP001165405">
    <property type="component" value="Unassembled WGS sequence"/>
</dbReference>
<organism evidence="3 4">
    <name type="scientific">Antribacter soli</name>
    <dbReference type="NCBI Taxonomy" id="2910976"/>
    <lineage>
        <taxon>Bacteria</taxon>
        <taxon>Bacillati</taxon>
        <taxon>Actinomycetota</taxon>
        <taxon>Actinomycetes</taxon>
        <taxon>Micrococcales</taxon>
        <taxon>Promicromonosporaceae</taxon>
        <taxon>Antribacter</taxon>
    </lineage>
</organism>
<dbReference type="EMBL" id="JAKGSG010000022">
    <property type="protein sequence ID" value="MCF4120708.1"/>
    <property type="molecule type" value="Genomic_DNA"/>
</dbReference>
<proteinExistence type="predicted"/>
<reference evidence="3" key="1">
    <citation type="submission" date="2022-01" db="EMBL/GenBank/DDBJ databases">
        <title>Antribacter sp. nov., isolated from Guizhou of China.</title>
        <authorList>
            <person name="Chengliang C."/>
            <person name="Ya Z."/>
        </authorList>
    </citation>
    <scope>NUCLEOTIDE SEQUENCE</scope>
    <source>
        <strain evidence="3">KLBMP 9083</strain>
    </source>
</reference>
<keyword evidence="2" id="KW-0732">Signal</keyword>
<dbReference type="RefSeq" id="WP_236088472.1">
    <property type="nucleotide sequence ID" value="NZ_JAKGSG010000022.1"/>
</dbReference>
<dbReference type="InterPro" id="IPR019719">
    <property type="entry name" value="DUF2599"/>
</dbReference>
<feature type="compositionally biased region" description="Low complexity" evidence="1">
    <location>
        <begin position="31"/>
        <end position="42"/>
    </location>
</feature>
<feature type="signal peptide" evidence="2">
    <location>
        <begin position="1"/>
        <end position="25"/>
    </location>
</feature>
<dbReference type="PROSITE" id="PS51257">
    <property type="entry name" value="PROKAR_LIPOPROTEIN"/>
    <property type="match status" value="1"/>
</dbReference>
<feature type="region of interest" description="Disordered" evidence="1">
    <location>
        <begin position="27"/>
        <end position="53"/>
    </location>
</feature>
<sequence length="264" mass="26386">MALARALTGRLLLVLLLAGGCTGGAPNTAMPSDDPVPVVTSPPAEPAPAPEPSLAQESFTLGGVTLVASAAAVAVAVLDDGTVAVDLTLSSDSPTATVAVEGPGALEAASDDTLLVLDDAGAPTAAAAPPVAGPADGEPATVRMRIPAPAHAELELIAPGDRPSSGSLRLVLADRALESAAWGEREGGRSLAVVPTPWARGAGAAGLDLLWSELVATAPDADNQSMHDQLRCHALGAPDKTRWNLEPWRPDVGLVSVLAAACNP</sequence>
<dbReference type="Pfam" id="PF10783">
    <property type="entry name" value="DUF2599"/>
    <property type="match status" value="1"/>
</dbReference>
<dbReference type="AlphaFoldDB" id="A0AA41QC34"/>
<protein>
    <submittedName>
        <fullName evidence="3">DUF2599 domain-containing protein</fullName>
    </submittedName>
</protein>